<dbReference type="KEGG" id="pchi:PC41400_08930"/>
<evidence type="ECO:0000256" key="2">
    <source>
        <dbReference type="ARBA" id="ARBA00005384"/>
    </source>
</evidence>
<dbReference type="SUPFAM" id="SSF53383">
    <property type="entry name" value="PLP-dependent transferases"/>
    <property type="match status" value="1"/>
</dbReference>
<dbReference type="InterPro" id="IPR015424">
    <property type="entry name" value="PyrdxlP-dep_Trfase"/>
</dbReference>
<evidence type="ECO:0000259" key="8">
    <source>
        <dbReference type="PROSITE" id="PS50949"/>
    </source>
</evidence>
<protein>
    <submittedName>
        <fullName evidence="10">PLP-dependent aminotransferase family protein</fullName>
    </submittedName>
</protein>
<dbReference type="CDD" id="cd00609">
    <property type="entry name" value="AAT_like"/>
    <property type="match status" value="1"/>
</dbReference>
<keyword evidence="3 10" id="KW-0032">Aminotransferase</keyword>
<sequence length="482" mass="54406">MIGYPKLDERDPQPLYMQLYLHIKTGIIRGEIAEHTRLPSIRKLAGFLGLSTTPVESAYHQLLSEGYIASRPKSGYYVEKLPEPYGKLGSLHMGELPLVQEEEPDAARKRRFRYDFHLSRNDFTAFPYGTWKKLANEMLAPDNENLLFFGDPRGERRLREQIAAYLRQMRGVECSPGQVVVGADQFNLGVVLSQILKRYGSRLAVENPGYPLIPSIFGRAGYEILPVPLEADGIDVERLHAAGARLVTVTPSHQFPRGMVMPVSKRLKLLQWARDTDGFILEDDYDGEFRYHGRPVPALQALVPGAPVIYLGGFGQIMAPALCVSYMVLPDKLVPLFDALRREMMFEQSASRLHQHTLALFMERGYLEKHVRRMRKLYRKKHDRLTAAVGRIFGSRAAVIGRDAGFHIVLRVRDERPEAELLRLAEADGVHVSSAAFYWPGTVPPDGEKDFMVGFSGIAEEDIEPGMRKLKEAWFGDANLSS</sequence>
<dbReference type="InterPro" id="IPR036390">
    <property type="entry name" value="WH_DNA-bd_sf"/>
</dbReference>
<dbReference type="SMART" id="SM00345">
    <property type="entry name" value="HTH_GNTR"/>
    <property type="match status" value="1"/>
</dbReference>
<evidence type="ECO:0000256" key="6">
    <source>
        <dbReference type="ARBA" id="ARBA00023125"/>
    </source>
</evidence>
<keyword evidence="4" id="KW-0663">Pyridoxal phosphate</keyword>
<dbReference type="Gene3D" id="3.40.640.10">
    <property type="entry name" value="Type I PLP-dependent aspartate aminotransferase-like (Major domain)"/>
    <property type="match status" value="1"/>
</dbReference>
<gene>
    <name evidence="9" type="ORF">M5X16_16685</name>
    <name evidence="10" type="ORF">PC41400_08930</name>
</gene>
<evidence type="ECO:0000256" key="3">
    <source>
        <dbReference type="ARBA" id="ARBA00022576"/>
    </source>
</evidence>
<dbReference type="CDD" id="cd07377">
    <property type="entry name" value="WHTH_GntR"/>
    <property type="match status" value="1"/>
</dbReference>
<dbReference type="Pfam" id="PF00392">
    <property type="entry name" value="GntR"/>
    <property type="match status" value="1"/>
</dbReference>
<dbReference type="InterPro" id="IPR000524">
    <property type="entry name" value="Tscrpt_reg_HTH_GntR"/>
</dbReference>
<reference evidence="9 12" key="2">
    <citation type="submission" date="2022-05" db="EMBL/GenBank/DDBJ databases">
        <title>Genome Sequencing of Bee-Associated Microbes.</title>
        <authorList>
            <person name="Dunlap C."/>
        </authorList>
    </citation>
    <scope>NUCLEOTIDE SEQUENCE [LARGE SCALE GENOMIC DNA]</scope>
    <source>
        <strain evidence="9 12">NRRL B-23120</strain>
    </source>
</reference>
<dbReference type="GO" id="GO:0003700">
    <property type="term" value="F:DNA-binding transcription factor activity"/>
    <property type="evidence" value="ECO:0007669"/>
    <property type="project" value="InterPro"/>
</dbReference>
<keyword evidence="10" id="KW-0808">Transferase</keyword>
<dbReference type="PANTHER" id="PTHR46577">
    <property type="entry name" value="HTH-TYPE TRANSCRIPTIONAL REGULATORY PROTEIN GABR"/>
    <property type="match status" value="1"/>
</dbReference>
<comment type="similarity">
    <text evidence="2">In the C-terminal section; belongs to the class-I pyridoxal-phosphate-dependent aminotransferase family.</text>
</comment>
<proteinExistence type="inferred from homology"/>
<dbReference type="EMBL" id="JAMDMJ010000021">
    <property type="protein sequence ID" value="MCY9597400.1"/>
    <property type="molecule type" value="Genomic_DNA"/>
</dbReference>
<dbReference type="PANTHER" id="PTHR46577:SF1">
    <property type="entry name" value="HTH-TYPE TRANSCRIPTIONAL REGULATORY PROTEIN GABR"/>
    <property type="match status" value="1"/>
</dbReference>
<dbReference type="InterPro" id="IPR051446">
    <property type="entry name" value="HTH_trans_reg/aminotransferase"/>
</dbReference>
<feature type="domain" description="HTH gntR-type" evidence="8">
    <location>
        <begin position="13"/>
        <end position="81"/>
    </location>
</feature>
<dbReference type="Proteomes" id="UP000288943">
    <property type="component" value="Chromosome"/>
</dbReference>
<dbReference type="Gene3D" id="1.10.10.10">
    <property type="entry name" value="Winged helix-like DNA-binding domain superfamily/Winged helix DNA-binding domain"/>
    <property type="match status" value="1"/>
</dbReference>
<keyword evidence="6" id="KW-0238">DNA-binding</keyword>
<evidence type="ECO:0000256" key="4">
    <source>
        <dbReference type="ARBA" id="ARBA00022898"/>
    </source>
</evidence>
<dbReference type="InterPro" id="IPR004839">
    <property type="entry name" value="Aminotransferase_I/II_large"/>
</dbReference>
<dbReference type="InterPro" id="IPR036388">
    <property type="entry name" value="WH-like_DNA-bd_sf"/>
</dbReference>
<evidence type="ECO:0000256" key="7">
    <source>
        <dbReference type="ARBA" id="ARBA00023163"/>
    </source>
</evidence>
<evidence type="ECO:0000313" key="10">
    <source>
        <dbReference type="EMBL" id="QAV17780.1"/>
    </source>
</evidence>
<dbReference type="RefSeq" id="WP_042231098.1">
    <property type="nucleotide sequence ID" value="NZ_CP026520.1"/>
</dbReference>
<dbReference type="GO" id="GO:0003677">
    <property type="term" value="F:DNA binding"/>
    <property type="evidence" value="ECO:0007669"/>
    <property type="project" value="UniProtKB-KW"/>
</dbReference>
<evidence type="ECO:0000313" key="9">
    <source>
        <dbReference type="EMBL" id="MCY9597400.1"/>
    </source>
</evidence>
<evidence type="ECO:0000256" key="5">
    <source>
        <dbReference type="ARBA" id="ARBA00023015"/>
    </source>
</evidence>
<dbReference type="PROSITE" id="PS50949">
    <property type="entry name" value="HTH_GNTR"/>
    <property type="match status" value="1"/>
</dbReference>
<dbReference type="AlphaFoldDB" id="A0A410WTX7"/>
<evidence type="ECO:0000256" key="1">
    <source>
        <dbReference type="ARBA" id="ARBA00001933"/>
    </source>
</evidence>
<dbReference type="EMBL" id="CP026520">
    <property type="protein sequence ID" value="QAV17780.1"/>
    <property type="molecule type" value="Genomic_DNA"/>
</dbReference>
<reference evidence="10 11" key="1">
    <citation type="submission" date="2018-01" db="EMBL/GenBank/DDBJ databases">
        <title>The whole genome sequencing and assembly of Paenibacillus chitinolyticus KCCM 41400 strain.</title>
        <authorList>
            <person name="Kim J.-Y."/>
            <person name="Park M.-K."/>
            <person name="Lee Y.-J."/>
            <person name="Yi H."/>
            <person name="Bahn Y.-S."/>
            <person name="Kim J.F."/>
            <person name="Lee D.-W."/>
        </authorList>
    </citation>
    <scope>NUCLEOTIDE SEQUENCE [LARGE SCALE GENOMIC DNA]</scope>
    <source>
        <strain evidence="10 11">KCCM 41400</strain>
    </source>
</reference>
<evidence type="ECO:0000313" key="11">
    <source>
        <dbReference type="Proteomes" id="UP000288943"/>
    </source>
</evidence>
<dbReference type="OrthoDB" id="9808770at2"/>
<keyword evidence="5" id="KW-0805">Transcription regulation</keyword>
<name>A0A410WTX7_9BACL</name>
<dbReference type="Pfam" id="PF00155">
    <property type="entry name" value="Aminotran_1_2"/>
    <property type="match status" value="1"/>
</dbReference>
<accession>A0A410WTX7</accession>
<dbReference type="GO" id="GO:0008483">
    <property type="term" value="F:transaminase activity"/>
    <property type="evidence" value="ECO:0007669"/>
    <property type="project" value="UniProtKB-KW"/>
</dbReference>
<evidence type="ECO:0000313" key="12">
    <source>
        <dbReference type="Proteomes" id="UP001527202"/>
    </source>
</evidence>
<dbReference type="SUPFAM" id="SSF46785">
    <property type="entry name" value="Winged helix' DNA-binding domain"/>
    <property type="match status" value="1"/>
</dbReference>
<keyword evidence="12" id="KW-1185">Reference proteome</keyword>
<dbReference type="GO" id="GO:0030170">
    <property type="term" value="F:pyridoxal phosphate binding"/>
    <property type="evidence" value="ECO:0007669"/>
    <property type="project" value="InterPro"/>
</dbReference>
<dbReference type="InterPro" id="IPR015421">
    <property type="entry name" value="PyrdxlP-dep_Trfase_major"/>
</dbReference>
<comment type="cofactor">
    <cofactor evidence="1">
        <name>pyridoxal 5'-phosphate</name>
        <dbReference type="ChEBI" id="CHEBI:597326"/>
    </cofactor>
</comment>
<keyword evidence="7" id="KW-0804">Transcription</keyword>
<organism evidence="10 11">
    <name type="scientific">Paenibacillus chitinolyticus</name>
    <dbReference type="NCBI Taxonomy" id="79263"/>
    <lineage>
        <taxon>Bacteria</taxon>
        <taxon>Bacillati</taxon>
        <taxon>Bacillota</taxon>
        <taxon>Bacilli</taxon>
        <taxon>Bacillales</taxon>
        <taxon>Paenibacillaceae</taxon>
        <taxon>Paenibacillus</taxon>
    </lineage>
</organism>
<dbReference type="GeneID" id="95374934"/>
<dbReference type="Proteomes" id="UP001527202">
    <property type="component" value="Unassembled WGS sequence"/>
</dbReference>